<feature type="domain" description="Glycosyl hydrolase family 98 putative carbohydrate-binding module" evidence="4">
    <location>
        <begin position="103"/>
        <end position="209"/>
    </location>
</feature>
<protein>
    <recommendedName>
        <fullName evidence="4">Glycosyl hydrolase family 98 putative carbohydrate-binding module domain-containing protein</fullName>
    </recommendedName>
</protein>
<keyword evidence="1" id="KW-0677">Repeat</keyword>
<evidence type="ECO:0000256" key="2">
    <source>
        <dbReference type="PROSITE-ProRule" id="PRU00591"/>
    </source>
</evidence>
<dbReference type="InterPro" id="IPR013222">
    <property type="entry name" value="Glyco_hyd_98_carb-bd"/>
</dbReference>
<keyword evidence="3" id="KW-0732">Signal</keyword>
<evidence type="ECO:0000259" key="4">
    <source>
        <dbReference type="Pfam" id="PF08305"/>
    </source>
</evidence>
<proteinExistence type="predicted"/>
<dbReference type="Gene3D" id="2.60.120.1060">
    <property type="entry name" value="NPCBM/NEW2 domain"/>
    <property type="match status" value="1"/>
</dbReference>
<comment type="caution">
    <text evidence="5">The sequence shown here is derived from an EMBL/GenBank/DDBJ whole genome shotgun (WGS) entry which is preliminary data.</text>
</comment>
<organism evidence="5 6">
    <name type="scientific">Clostridium chromiireducens</name>
    <dbReference type="NCBI Taxonomy" id="225345"/>
    <lineage>
        <taxon>Bacteria</taxon>
        <taxon>Bacillati</taxon>
        <taxon>Bacillota</taxon>
        <taxon>Clostridia</taxon>
        <taxon>Eubacteriales</taxon>
        <taxon>Clostridiaceae</taxon>
        <taxon>Clostridium</taxon>
    </lineage>
</organism>
<gene>
    <name evidence="5" type="ORF">GKZ28_14425</name>
</gene>
<dbReference type="Proteomes" id="UP000656077">
    <property type="component" value="Unassembled WGS sequence"/>
</dbReference>
<dbReference type="SUPFAM" id="SSF49785">
    <property type="entry name" value="Galactose-binding domain-like"/>
    <property type="match status" value="1"/>
</dbReference>
<accession>A0A964RNS1</accession>
<evidence type="ECO:0000256" key="1">
    <source>
        <dbReference type="ARBA" id="ARBA00022737"/>
    </source>
</evidence>
<reference evidence="5" key="1">
    <citation type="submission" date="2019-12" db="EMBL/GenBank/DDBJ databases">
        <title>Microbes associate with the intestines of laboratory mice.</title>
        <authorList>
            <person name="Navarre W."/>
            <person name="Wong E."/>
        </authorList>
    </citation>
    <scope>NUCLEOTIDE SEQUENCE</scope>
    <source>
        <strain evidence="5">NM79_F5</strain>
    </source>
</reference>
<evidence type="ECO:0000313" key="5">
    <source>
        <dbReference type="EMBL" id="MVX64890.1"/>
    </source>
</evidence>
<evidence type="ECO:0000313" key="6">
    <source>
        <dbReference type="Proteomes" id="UP000656077"/>
    </source>
</evidence>
<feature type="repeat" description="Cell wall-binding" evidence="2">
    <location>
        <begin position="47"/>
        <end position="66"/>
    </location>
</feature>
<dbReference type="InterPro" id="IPR018337">
    <property type="entry name" value="Cell_wall/Cho-bd_repeat"/>
</dbReference>
<dbReference type="RefSeq" id="WP_160359721.1">
    <property type="nucleotide sequence ID" value="NZ_WSRQ01000023.1"/>
</dbReference>
<sequence>MKKIRLTKIIAGSLVIASAIALNPIGASAEWKQDNTGKWYSIGNSWATGWYPIDGSFYYFNNSGYMVTNANINGMELGSDGKCKILTNQATSNINGTALSPYEVEYGNKYDGTTSKKFTMSGVDYTQGFTLNAGGFALFNLNGQYDNIKVRIGHVDDSWTGKVTLTIYLDGEQSKQIKLSSDDISKVITIPVNKAKQMKIESEDESTGHGGYGEFSGFNNMVGY</sequence>
<feature type="chain" id="PRO_5037753360" description="Glycosyl hydrolase family 98 putative carbohydrate-binding module domain-containing protein" evidence="3">
    <location>
        <begin position="30"/>
        <end position="224"/>
    </location>
</feature>
<dbReference type="PROSITE" id="PS51170">
    <property type="entry name" value="CW"/>
    <property type="match status" value="1"/>
</dbReference>
<feature type="signal peptide" evidence="3">
    <location>
        <begin position="1"/>
        <end position="29"/>
    </location>
</feature>
<dbReference type="InterPro" id="IPR038637">
    <property type="entry name" value="NPCBM_sf"/>
</dbReference>
<dbReference type="SUPFAM" id="SSF69360">
    <property type="entry name" value="Cell wall binding repeat"/>
    <property type="match status" value="1"/>
</dbReference>
<dbReference type="Gene3D" id="2.10.270.10">
    <property type="entry name" value="Cholin Binding"/>
    <property type="match status" value="1"/>
</dbReference>
<dbReference type="AlphaFoldDB" id="A0A964RNS1"/>
<dbReference type="Pfam" id="PF08305">
    <property type="entry name" value="NPCBM"/>
    <property type="match status" value="1"/>
</dbReference>
<dbReference type="EMBL" id="WSRQ01000023">
    <property type="protein sequence ID" value="MVX64890.1"/>
    <property type="molecule type" value="Genomic_DNA"/>
</dbReference>
<evidence type="ECO:0000256" key="3">
    <source>
        <dbReference type="SAM" id="SignalP"/>
    </source>
</evidence>
<dbReference type="InterPro" id="IPR008979">
    <property type="entry name" value="Galactose-bd-like_sf"/>
</dbReference>
<name>A0A964RNS1_9CLOT</name>